<accession>A0ABT2TU87</accession>
<evidence type="ECO:0000313" key="1">
    <source>
        <dbReference type="EMBL" id="MCU6765750.1"/>
    </source>
</evidence>
<name>A0ABT2TU87_9FIRM</name>
<sequence length="304" mass="35452">MRKLVDAPRKKKQWTEKEEAYLQDKWGTVSIKGLSKALGRSENAIIVRAQRLGCGAHLAGDTRISLNQLMLAIYGKNMLGYTSDRLIRYGLPVKWHVVKKNRFRVIDIDAFWKWAEDNKSILDFSRFEKYGLGAEPDWVDVKRKADYKKLQLHGQHNAAWTKTEDDKLRYLLSKGTYTYSDLAAELRHSEGAIKRRILDLGINKKPVRCPPRKWTEDEVETLCRMVDEGYDFTLIAEKLNRTALATRGKYERLQNPEYNKRYNRGQNEDYEYQGIRSISGKDILKDRELMDGAEFQELEPVVNK</sequence>
<proteinExistence type="predicted"/>
<keyword evidence="2" id="KW-1185">Reference proteome</keyword>
<dbReference type="Proteomes" id="UP001652409">
    <property type="component" value="Unassembled WGS sequence"/>
</dbReference>
<comment type="caution">
    <text evidence="1">The sequence shown here is derived from an EMBL/GenBank/DDBJ whole genome shotgun (WGS) entry which is preliminary data.</text>
</comment>
<reference evidence="1 2" key="1">
    <citation type="journal article" date="2021" name="ISME Commun">
        <title>Automated analysis of genomic sequences facilitates high-throughput and comprehensive description of bacteria.</title>
        <authorList>
            <person name="Hitch T.C.A."/>
        </authorList>
    </citation>
    <scope>NUCLEOTIDE SEQUENCE [LARGE SCALE GENOMIC DNA]</scope>
    <source>
        <strain evidence="1 2">Sanger_23</strain>
    </source>
</reference>
<dbReference type="RefSeq" id="WP_158421692.1">
    <property type="nucleotide sequence ID" value="NZ_JAOQJL010000018.1"/>
</dbReference>
<gene>
    <name evidence="1" type="ORF">OCV61_10060</name>
</gene>
<protein>
    <submittedName>
        <fullName evidence="1">SANT/Myb-like DNA-binding domain-containing protein</fullName>
    </submittedName>
</protein>
<evidence type="ECO:0000313" key="2">
    <source>
        <dbReference type="Proteomes" id="UP001652409"/>
    </source>
</evidence>
<dbReference type="EMBL" id="JAOQJL010000018">
    <property type="protein sequence ID" value="MCU6765750.1"/>
    <property type="molecule type" value="Genomic_DNA"/>
</dbReference>
<organism evidence="1 2">
    <name type="scientific">Blautia ammoniilytica</name>
    <dbReference type="NCBI Taxonomy" id="2981782"/>
    <lineage>
        <taxon>Bacteria</taxon>
        <taxon>Bacillati</taxon>
        <taxon>Bacillota</taxon>
        <taxon>Clostridia</taxon>
        <taxon>Lachnospirales</taxon>
        <taxon>Lachnospiraceae</taxon>
        <taxon>Blautia</taxon>
    </lineage>
</organism>